<protein>
    <submittedName>
        <fullName evidence="2">Uncharacterized protein</fullName>
    </submittedName>
</protein>
<dbReference type="Gene3D" id="3.40.50.1110">
    <property type="entry name" value="SGNH hydrolase"/>
    <property type="match status" value="1"/>
</dbReference>
<dbReference type="AlphaFoldDB" id="A0A2S8GP94"/>
<name>A0A2S8GP94_9BACT</name>
<feature type="signal peptide" evidence="1">
    <location>
        <begin position="1"/>
        <end position="22"/>
    </location>
</feature>
<comment type="caution">
    <text evidence="2">The sequence shown here is derived from an EMBL/GenBank/DDBJ whole genome shotgun (WGS) entry which is preliminary data.</text>
</comment>
<reference evidence="2 3" key="1">
    <citation type="submission" date="2018-02" db="EMBL/GenBank/DDBJ databases">
        <title>Comparative genomes isolates from brazilian mangrove.</title>
        <authorList>
            <person name="Araujo J.E."/>
            <person name="Taketani R.G."/>
            <person name="Silva M.C.P."/>
            <person name="Loureco M.V."/>
            <person name="Andreote F.D."/>
        </authorList>
    </citation>
    <scope>NUCLEOTIDE SEQUENCE [LARGE SCALE GENOMIC DNA]</scope>
    <source>
        <strain evidence="2 3">Nap-Phe MGV</strain>
    </source>
</reference>
<accession>A0A2S8GP94</accession>
<evidence type="ECO:0000313" key="3">
    <source>
        <dbReference type="Proteomes" id="UP000237819"/>
    </source>
</evidence>
<organism evidence="2 3">
    <name type="scientific">Blastopirellula marina</name>
    <dbReference type="NCBI Taxonomy" id="124"/>
    <lineage>
        <taxon>Bacteria</taxon>
        <taxon>Pseudomonadati</taxon>
        <taxon>Planctomycetota</taxon>
        <taxon>Planctomycetia</taxon>
        <taxon>Pirellulales</taxon>
        <taxon>Pirellulaceae</taxon>
        <taxon>Blastopirellula</taxon>
    </lineage>
</organism>
<dbReference type="Proteomes" id="UP000237819">
    <property type="component" value="Unassembled WGS sequence"/>
</dbReference>
<dbReference type="InterPro" id="IPR036514">
    <property type="entry name" value="SGNH_hydro_sf"/>
</dbReference>
<dbReference type="InterPro" id="IPR001087">
    <property type="entry name" value="GDSL"/>
</dbReference>
<evidence type="ECO:0000313" key="2">
    <source>
        <dbReference type="EMBL" id="PQO45824.1"/>
    </source>
</evidence>
<keyword evidence="1" id="KW-0732">Signal</keyword>
<dbReference type="SUPFAM" id="SSF52266">
    <property type="entry name" value="SGNH hydrolase"/>
    <property type="match status" value="1"/>
</dbReference>
<sequence>MLRSVISFACLTVAVVLAPLQAAVAEVNTLRSTSFGDSLTDNEPLYLLFGTDPAIYGADPFEAMFDKAAYADDTLTNYAVVGSTSFDVLSQVRNYAQLRRSGQVAPATLVSLQGGGNDFLDTQNLLAFASAAPGESPAVDRLAHDIEANLLKCLLLLERLDHPQFVLWTIPDVTLTPYVLSFGFTAHQQQNIRAHVAEVNSFIQLLDYAPGIAVMDIAGTLTAVTFAPPIVDGVQLQPTPAFGFPSAIFADPIHPTAVANAILTNDMIYAINEEFDDDIEIYSDTELGNLATITP</sequence>
<proteinExistence type="predicted"/>
<dbReference type="EMBL" id="PUHZ01000012">
    <property type="protein sequence ID" value="PQO45824.1"/>
    <property type="molecule type" value="Genomic_DNA"/>
</dbReference>
<feature type="chain" id="PRO_5015702072" evidence="1">
    <location>
        <begin position="23"/>
        <end position="295"/>
    </location>
</feature>
<gene>
    <name evidence="2" type="ORF">C5Y93_11230</name>
</gene>
<dbReference type="Pfam" id="PF00657">
    <property type="entry name" value="Lipase_GDSL"/>
    <property type="match status" value="1"/>
</dbReference>
<evidence type="ECO:0000256" key="1">
    <source>
        <dbReference type="SAM" id="SignalP"/>
    </source>
</evidence>
<dbReference type="GO" id="GO:0016788">
    <property type="term" value="F:hydrolase activity, acting on ester bonds"/>
    <property type="evidence" value="ECO:0007669"/>
    <property type="project" value="InterPro"/>
</dbReference>